<protein>
    <recommendedName>
        <fullName evidence="7">Glycosyl hydrolase family 71-domain-containing protein</fullName>
    </recommendedName>
</protein>
<keyword evidence="1" id="KW-0540">Nuclease</keyword>
<evidence type="ECO:0000256" key="2">
    <source>
        <dbReference type="ARBA" id="ARBA00022801"/>
    </source>
</evidence>
<dbReference type="Gene3D" id="3.10.450.30">
    <property type="entry name" value="Microbial ribonucleases"/>
    <property type="match status" value="1"/>
</dbReference>
<dbReference type="Proteomes" id="UP001043456">
    <property type="component" value="Unassembled WGS sequence"/>
</dbReference>
<dbReference type="GeneID" id="67002423"/>
<reference evidence="5 6" key="1">
    <citation type="submission" date="2018-10" db="EMBL/GenBank/DDBJ databases">
        <title>Pan-genome distribution and transcriptional activeness of fungal secondary metabolism genes in Aspergillus section Fumigati.</title>
        <authorList>
            <person name="Takahashi H."/>
            <person name="Umemura M."/>
            <person name="Ninomiya A."/>
            <person name="Kusuya Y."/>
            <person name="Urayama S."/>
            <person name="Shimizu M."/>
            <person name="Watanabe A."/>
            <person name="Kamei K."/>
            <person name="Yaguchi T."/>
            <person name="Hagiwara D."/>
        </authorList>
    </citation>
    <scope>NUCLEOTIDE SEQUENCE [LARGE SCALE GENOMIC DNA]</scope>
    <source>
        <strain evidence="5 6">IFM 55266</strain>
    </source>
</reference>
<accession>A0A9P3ER58</accession>
<dbReference type="Pfam" id="PF03659">
    <property type="entry name" value="Glyco_hydro_71"/>
    <property type="match status" value="1"/>
</dbReference>
<dbReference type="InterPro" id="IPR005197">
    <property type="entry name" value="Glyco_hydro_71"/>
</dbReference>
<name>A0A9P3ER58_9EURO</name>
<dbReference type="GO" id="GO:0003723">
    <property type="term" value="F:RNA binding"/>
    <property type="evidence" value="ECO:0007669"/>
    <property type="project" value="InterPro"/>
</dbReference>
<evidence type="ECO:0000313" key="6">
    <source>
        <dbReference type="Proteomes" id="UP001043456"/>
    </source>
</evidence>
<feature type="compositionally biased region" description="Gly residues" evidence="3">
    <location>
        <begin position="843"/>
        <end position="854"/>
    </location>
</feature>
<dbReference type="OrthoDB" id="1046782at2759"/>
<evidence type="ECO:0000256" key="4">
    <source>
        <dbReference type="SAM" id="SignalP"/>
    </source>
</evidence>
<evidence type="ECO:0000256" key="1">
    <source>
        <dbReference type="ARBA" id="ARBA00022722"/>
    </source>
</evidence>
<dbReference type="AlphaFoldDB" id="A0A9P3ER58"/>
<keyword evidence="2" id="KW-0378">Hydrolase</keyword>
<feature type="signal peptide" evidence="4">
    <location>
        <begin position="1"/>
        <end position="19"/>
    </location>
</feature>
<evidence type="ECO:0000256" key="3">
    <source>
        <dbReference type="SAM" id="MobiDB-lite"/>
    </source>
</evidence>
<sequence length="1254" mass="133597">MRLPSLLAATLLWPYQVRAAAVFAHFMLMNAENYTGADWQTDIQAAQDARIDAFALNMAVDSRVAEILPTAFQAALDKHFSLFFSFDYAGNGPWKAGDVAALLEQYTASRAYYLHKGQYLVSTFEGPAHAEDWIDLKQQYNVFFVPDWSSIGAKPASKLGGGVADALFSWAAWPWGPQDMDTYTDASYYQYLNESGSKPYMMAVSPWFFTNLPGYDKNWLWRGDDLWYDRWVEVLYNQPEFVEIISWNDYGESHYIGPLHDHAMEAFTIGKAPSNFAKDMPHDGWRLSLPFLIDMYTFGTATVTKENVVTWYRLSPGTACDSGTTGNTASQLQVEFAPSQIVQDRVFYSALLIEPATVTVSIGGVVQEGSWNWAPDGKVGIYHGSVPFTGTGEVIVTISRDGTQLAQVTGKAISSACTDGLFNAWVGSATSPAAVSAKPPLSISEQACINGTGAYNFAGLCDFACSYGYCPVTACTCRQMGKPLTAPNSTGVIGYPIAGEDASYSGLCAFNCNLGYCPSSACGTEQVPLVIPTVSDFAPPACVAGTGSGALTGLCSFACNHGFCPMHVCTCTAQGGLVPAPPTTGTGGTPVDGLEDHGLCNFACSHGYCPDGACVKTGNKSSGEVYVPPSIWDNTDPEVQCIPPCKIILPPFPLGSSTTIQFPSMVSSVWTRSGTSIGTKTTILSVPSLVTDKVPFWPVVIGADTSPTGFYPLQSFMPESSELVLSGDEAPFSPVPSGSATPAPVFPGAPYTVTYQPQATKSISLSVNVPSVTWSSASPTATCTSSCGTDSCKLFGGCDSTDPIDDCGLYGCGGGCSIQSCDQSCGVACSTDQHHLDSDSTGSSGGGGGGGGSHSGSSSSSSGSANGQQANLPMDYDGPDGLANGKWNPTPILVEDAAAITSGMSAIMAQGTPCFESALSLLSASQTVPADLYSTVHASATFLKQSMSTQISDLQDKINAADPENFQAVTSWFTTWQHDFNVRVDSMIQGIETPNAEIELQVGLGRAKVDVDIFSEAASIEANEDICEINPDMGSSSHPIYRKRAIPPSCAPDFKGDPGEPSNAAKIPKWIGCDTRFGFEYASSAEILGAMKQGIKYFLSNGRGAPRADQPIWQTAAKAAYPHIYSNSDNIAFSDECMNAGNDYTGFIEFPIMPDGSILEAGRNSRIDVGVQRVVFKAKASRDATKTDWSYLYCGVMSHFTNLLETHIIDAGCGLEEASFNRGAIRKDGWDGRGRSDYHGLTRLRGGWFFLMDI</sequence>
<dbReference type="CDD" id="cd11577">
    <property type="entry name" value="GH71"/>
    <property type="match status" value="1"/>
</dbReference>
<dbReference type="InterPro" id="IPR016191">
    <property type="entry name" value="Ribonuclease/ribotoxin"/>
</dbReference>
<evidence type="ECO:0008006" key="7">
    <source>
        <dbReference type="Google" id="ProtNLM"/>
    </source>
</evidence>
<keyword evidence="4" id="KW-0732">Signal</keyword>
<comment type="caution">
    <text evidence="5">The sequence shown here is derived from an EMBL/GenBank/DDBJ whole genome shotgun (WGS) entry which is preliminary data.</text>
</comment>
<organism evidence="5 6">
    <name type="scientific">Aspergillus pseudoviridinutans</name>
    <dbReference type="NCBI Taxonomy" id="1517512"/>
    <lineage>
        <taxon>Eukaryota</taxon>
        <taxon>Fungi</taxon>
        <taxon>Dikarya</taxon>
        <taxon>Ascomycota</taxon>
        <taxon>Pezizomycotina</taxon>
        <taxon>Eurotiomycetes</taxon>
        <taxon>Eurotiomycetidae</taxon>
        <taxon>Eurotiales</taxon>
        <taxon>Aspergillaceae</taxon>
        <taxon>Aspergillus</taxon>
        <taxon>Aspergillus subgen. Fumigati</taxon>
    </lineage>
</organism>
<dbReference type="PANTHER" id="PTHR43173">
    <property type="entry name" value="ABC1 FAMILY PROTEIN"/>
    <property type="match status" value="1"/>
</dbReference>
<gene>
    <name evidence="5" type="ORF">Asppvi_003811</name>
</gene>
<evidence type="ECO:0000313" key="5">
    <source>
        <dbReference type="EMBL" id="GIJ84956.1"/>
    </source>
</evidence>
<dbReference type="EMBL" id="BHVY01000003">
    <property type="protein sequence ID" value="GIJ84956.1"/>
    <property type="molecule type" value="Genomic_DNA"/>
</dbReference>
<feature type="region of interest" description="Disordered" evidence="3">
    <location>
        <begin position="836"/>
        <end position="883"/>
    </location>
</feature>
<feature type="chain" id="PRO_5040474778" description="Glycosyl hydrolase family 71-domain-containing protein" evidence="4">
    <location>
        <begin position="20"/>
        <end position="1254"/>
    </location>
</feature>
<dbReference type="GO" id="GO:0051118">
    <property type="term" value="F:glucan endo-1,3-alpha-glucosidase activity"/>
    <property type="evidence" value="ECO:0007669"/>
    <property type="project" value="InterPro"/>
</dbReference>
<dbReference type="SUPFAM" id="SSF53933">
    <property type="entry name" value="Microbial ribonucleases"/>
    <property type="match status" value="1"/>
</dbReference>
<dbReference type="GO" id="GO:0004540">
    <property type="term" value="F:RNA nuclease activity"/>
    <property type="evidence" value="ECO:0007669"/>
    <property type="project" value="InterPro"/>
</dbReference>
<keyword evidence="6" id="KW-1185">Reference proteome</keyword>
<dbReference type="InterPro" id="IPR051130">
    <property type="entry name" value="Mito_struct-func_regulator"/>
</dbReference>
<dbReference type="Gene3D" id="3.20.20.80">
    <property type="entry name" value="Glycosidases"/>
    <property type="match status" value="1"/>
</dbReference>
<dbReference type="PANTHER" id="PTHR43173:SF33">
    <property type="entry name" value="ASCUS WALL ENDO-1,3-ALPHA-GLUCANASE-RELATED"/>
    <property type="match status" value="1"/>
</dbReference>
<feature type="compositionally biased region" description="Low complexity" evidence="3">
    <location>
        <begin position="855"/>
        <end position="864"/>
    </location>
</feature>
<proteinExistence type="predicted"/>
<dbReference type="RefSeq" id="XP_043155703.1">
    <property type="nucleotide sequence ID" value="XM_043299768.1"/>
</dbReference>